<dbReference type="GO" id="GO:0006152">
    <property type="term" value="P:purine nucleoside catabolic process"/>
    <property type="evidence" value="ECO:0007669"/>
    <property type="project" value="TreeGrafter"/>
</dbReference>
<organism evidence="4 5">
    <name type="scientific">Paenibacillus kribbensis</name>
    <dbReference type="NCBI Taxonomy" id="172713"/>
    <lineage>
        <taxon>Bacteria</taxon>
        <taxon>Bacillati</taxon>
        <taxon>Bacillota</taxon>
        <taxon>Bacilli</taxon>
        <taxon>Bacillales</taxon>
        <taxon>Paenibacillaceae</taxon>
        <taxon>Paenibacillus</taxon>
    </lineage>
</organism>
<dbReference type="EMBL" id="CP020028">
    <property type="protein sequence ID" value="ASR47420.1"/>
    <property type="molecule type" value="Genomic_DNA"/>
</dbReference>
<protein>
    <submittedName>
        <fullName evidence="4">tRNA-specific adenosine deaminase</fullName>
    </submittedName>
</protein>
<evidence type="ECO:0000313" key="4">
    <source>
        <dbReference type="EMBL" id="ASR47420.1"/>
    </source>
</evidence>
<evidence type="ECO:0000259" key="3">
    <source>
        <dbReference type="PROSITE" id="PS51747"/>
    </source>
</evidence>
<dbReference type="PANTHER" id="PTHR11079">
    <property type="entry name" value="CYTOSINE DEAMINASE FAMILY MEMBER"/>
    <property type="match status" value="1"/>
</dbReference>
<keyword evidence="1" id="KW-0479">Metal-binding</keyword>
<dbReference type="Pfam" id="PF00383">
    <property type="entry name" value="dCMP_cyt_deam_1"/>
    <property type="match status" value="1"/>
</dbReference>
<dbReference type="PROSITE" id="PS51747">
    <property type="entry name" value="CYT_DCMP_DEAMINASES_2"/>
    <property type="match status" value="1"/>
</dbReference>
<dbReference type="RefSeq" id="WP_094154992.1">
    <property type="nucleotide sequence ID" value="NZ_CP020028.1"/>
</dbReference>
<dbReference type="OrthoDB" id="9802676at2"/>
<dbReference type="KEGG" id="pkb:B4V02_12405"/>
<dbReference type="Proteomes" id="UP000214666">
    <property type="component" value="Chromosome"/>
</dbReference>
<keyword evidence="2" id="KW-0862">Zinc</keyword>
<dbReference type="InterPro" id="IPR002125">
    <property type="entry name" value="CMP_dCMP_dom"/>
</dbReference>
<proteinExistence type="predicted"/>
<dbReference type="PANTHER" id="PTHR11079:SF161">
    <property type="entry name" value="CMP_DCMP-TYPE DEAMINASE DOMAIN-CONTAINING PROTEIN"/>
    <property type="match status" value="1"/>
</dbReference>
<dbReference type="AlphaFoldDB" id="A0A222WLQ7"/>
<feature type="domain" description="CMP/dCMP-type deaminase" evidence="3">
    <location>
        <begin position="3"/>
        <end position="115"/>
    </location>
</feature>
<gene>
    <name evidence="4" type="ORF">B4V02_12405</name>
</gene>
<evidence type="ECO:0000256" key="1">
    <source>
        <dbReference type="ARBA" id="ARBA00022723"/>
    </source>
</evidence>
<keyword evidence="5" id="KW-1185">Reference proteome</keyword>
<accession>A0A222WLQ7</accession>
<dbReference type="SUPFAM" id="SSF53927">
    <property type="entry name" value="Cytidine deaminase-like"/>
    <property type="match status" value="1"/>
</dbReference>
<dbReference type="CDD" id="cd01285">
    <property type="entry name" value="nucleoside_deaminase"/>
    <property type="match status" value="1"/>
</dbReference>
<dbReference type="InterPro" id="IPR016192">
    <property type="entry name" value="APOBEC/CMP_deaminase_Zn-bd"/>
</dbReference>
<dbReference type="Gene3D" id="3.40.140.10">
    <property type="entry name" value="Cytidine Deaminase, domain 2"/>
    <property type="match status" value="1"/>
</dbReference>
<dbReference type="GO" id="GO:0008270">
    <property type="term" value="F:zinc ion binding"/>
    <property type="evidence" value="ECO:0007669"/>
    <property type="project" value="InterPro"/>
</dbReference>
<evidence type="ECO:0000256" key="2">
    <source>
        <dbReference type="ARBA" id="ARBA00022833"/>
    </source>
</evidence>
<evidence type="ECO:0000313" key="5">
    <source>
        <dbReference type="Proteomes" id="UP000214666"/>
    </source>
</evidence>
<sequence>MINKDEIFMKKAIKVALQARKEGNEPFGAILVKGEEVVMVGENKINTFCDPTHHAEIGLIRKFCSENNIFDLNEYTLYTSCEPCVMCSGAMVWSNLGKIVYSVSHDQLAEIAGSNIMIACNEVFEKSPQRPELVEQVLNEEGLKVFDGYKFSH</sequence>
<reference evidence="4 5" key="1">
    <citation type="submission" date="2017-03" db="EMBL/GenBank/DDBJ databases">
        <title>Complete genome sequence of Paenibacillus Kribbensis producing bioflocculants.</title>
        <authorList>
            <person name="Lee H.-G."/>
            <person name="Oh H.-M."/>
        </authorList>
    </citation>
    <scope>NUCLEOTIDE SEQUENCE [LARGE SCALE GENOMIC DNA]</scope>
    <source>
        <strain evidence="4 5">AM49</strain>
    </source>
</reference>
<dbReference type="PROSITE" id="PS00903">
    <property type="entry name" value="CYT_DCMP_DEAMINASES_1"/>
    <property type="match status" value="1"/>
</dbReference>
<name>A0A222WLQ7_9BACL</name>
<dbReference type="GO" id="GO:0047974">
    <property type="term" value="F:guanosine deaminase activity"/>
    <property type="evidence" value="ECO:0007669"/>
    <property type="project" value="TreeGrafter"/>
</dbReference>
<dbReference type="InterPro" id="IPR016193">
    <property type="entry name" value="Cytidine_deaminase-like"/>
</dbReference>